<accession>A0A4U1JJ24</accession>
<keyword evidence="2" id="KW-1185">Reference proteome</keyword>
<dbReference type="AlphaFoldDB" id="A0A4U1JJ24"/>
<proteinExistence type="predicted"/>
<dbReference type="Pfam" id="PF13450">
    <property type="entry name" value="NAD_binding_8"/>
    <property type="match status" value="1"/>
</dbReference>
<organism evidence="1 2">
    <name type="scientific">Polyangium fumosum</name>
    <dbReference type="NCBI Taxonomy" id="889272"/>
    <lineage>
        <taxon>Bacteria</taxon>
        <taxon>Pseudomonadati</taxon>
        <taxon>Myxococcota</taxon>
        <taxon>Polyangia</taxon>
        <taxon>Polyangiales</taxon>
        <taxon>Polyangiaceae</taxon>
        <taxon>Polyangium</taxon>
    </lineage>
</organism>
<dbReference type="EMBL" id="SSMQ01000002">
    <property type="protein sequence ID" value="TKD12714.1"/>
    <property type="molecule type" value="Genomic_DNA"/>
</dbReference>
<gene>
    <name evidence="1" type="ORF">E8A74_02900</name>
</gene>
<comment type="caution">
    <text evidence="1">The sequence shown here is derived from an EMBL/GenBank/DDBJ whole genome shotgun (WGS) entry which is preliminary data.</text>
</comment>
<evidence type="ECO:0000313" key="2">
    <source>
        <dbReference type="Proteomes" id="UP000309215"/>
    </source>
</evidence>
<name>A0A4U1JJ24_9BACT</name>
<dbReference type="RefSeq" id="WP_136927351.1">
    <property type="nucleotide sequence ID" value="NZ_SSMQ01000002.1"/>
</dbReference>
<dbReference type="Proteomes" id="UP000309215">
    <property type="component" value="Unassembled WGS sequence"/>
</dbReference>
<sequence length="531" mass="57941">MTSKHFDVVVLGRSLGALVTAALLARRDFTVLVLGQGGRPASYKLGERTLRRRAFTMLAASSPAWTRVLVELAQSQTWKRRVVSASPMMQVLAPRRRLDIPPDLVLFGREIDREMPEVRRVVDDLYAELARVNGAADEAFERDAVWPPGTFWERRETGRYAAMLPYVRAEPDADLLVELPRGHFFRQVVTSSVSFATDLASLPPPFAVARLHGAWTRGLYTLPGGEDELEQFLVDRIVAHGGRCMLSARARALHLRRGAAAGVVVDGDEGPTGASFVIADLDGEGLAALSGGEGIHKRAQREWPRITSSVGRFVVSLVVRDEGLPAPLGVESFVLTGDRPALRSTARTAAAAGTRSSAPPAAQRPVIHLERHVMPGVRGESLLVAEVLLPDRSPIPVLGMREVVLSTLAAELPFLERHLRVVDSVHDGLPVWVYEDGRFRPVDRGSLTGAGLAPEPMVRQLDVDPPGYLGLGGEPIRGPIERTLLVGRSVLPGLGQEGQLLAAWGAARLVTRTDRRKEKMRRDMWSKVEIG</sequence>
<dbReference type="Gene3D" id="3.90.660.50">
    <property type="match status" value="1"/>
</dbReference>
<dbReference type="InterPro" id="IPR036188">
    <property type="entry name" value="FAD/NAD-bd_sf"/>
</dbReference>
<dbReference type="SUPFAM" id="SSF51905">
    <property type="entry name" value="FAD/NAD(P)-binding domain"/>
    <property type="match status" value="1"/>
</dbReference>
<dbReference type="OrthoDB" id="5511643at2"/>
<evidence type="ECO:0000313" key="1">
    <source>
        <dbReference type="EMBL" id="TKD12714.1"/>
    </source>
</evidence>
<reference evidence="1 2" key="1">
    <citation type="submission" date="2019-04" db="EMBL/GenBank/DDBJ databases">
        <authorList>
            <person name="Li Y."/>
            <person name="Wang J."/>
        </authorList>
    </citation>
    <scope>NUCLEOTIDE SEQUENCE [LARGE SCALE GENOMIC DNA]</scope>
    <source>
        <strain evidence="1 2">DSM 14668</strain>
    </source>
</reference>
<protein>
    <submittedName>
        <fullName evidence="1">Phytoene dehydrogenase</fullName>
    </submittedName>
</protein>
<dbReference type="Gene3D" id="3.50.50.60">
    <property type="entry name" value="FAD/NAD(P)-binding domain"/>
    <property type="match status" value="1"/>
</dbReference>